<dbReference type="Pfam" id="PF00085">
    <property type="entry name" value="Thioredoxin"/>
    <property type="match status" value="1"/>
</dbReference>
<evidence type="ECO:0000256" key="2">
    <source>
        <dbReference type="ARBA" id="ARBA00022448"/>
    </source>
</evidence>
<dbReference type="CDD" id="cd02947">
    <property type="entry name" value="TRX_family"/>
    <property type="match status" value="1"/>
</dbReference>
<keyword evidence="4 7" id="KW-1015">Disulfide bond</keyword>
<feature type="disulfide bond" description="Redox-active" evidence="7">
    <location>
        <begin position="30"/>
        <end position="33"/>
    </location>
</feature>
<dbReference type="AlphaFoldDB" id="A0A563W545"/>
<dbReference type="SUPFAM" id="SSF52833">
    <property type="entry name" value="Thioredoxin-like"/>
    <property type="match status" value="1"/>
</dbReference>
<proteinExistence type="inferred from homology"/>
<dbReference type="InterPro" id="IPR036249">
    <property type="entry name" value="Thioredoxin-like_sf"/>
</dbReference>
<evidence type="ECO:0000256" key="1">
    <source>
        <dbReference type="ARBA" id="ARBA00008987"/>
    </source>
</evidence>
<feature type="domain" description="Thioredoxin" evidence="8">
    <location>
        <begin position="1"/>
        <end position="110"/>
    </location>
</feature>
<keyword evidence="10" id="KW-1185">Reference proteome</keyword>
<reference evidence="9 10" key="1">
    <citation type="submission" date="2019-01" db="EMBL/GenBank/DDBJ databases">
        <authorList>
            <person name="Brito A."/>
        </authorList>
    </citation>
    <scope>NUCLEOTIDE SEQUENCE [LARGE SCALE GENOMIC DNA]</scope>
    <source>
        <strain evidence="9">1</strain>
    </source>
</reference>
<keyword evidence="5 7" id="KW-0676">Redox-active center</keyword>
<evidence type="ECO:0000256" key="3">
    <source>
        <dbReference type="ARBA" id="ARBA00022982"/>
    </source>
</evidence>
<dbReference type="OrthoDB" id="530955at2"/>
<dbReference type="PRINTS" id="PR00421">
    <property type="entry name" value="THIOREDOXIN"/>
</dbReference>
<dbReference type="InterPro" id="IPR013766">
    <property type="entry name" value="Thioredoxin_domain"/>
</dbReference>
<protein>
    <recommendedName>
        <fullName evidence="6">Thioredoxin</fullName>
    </recommendedName>
</protein>
<organism evidence="9 10">
    <name type="scientific">Hyella patelloides LEGE 07179</name>
    <dbReference type="NCBI Taxonomy" id="945734"/>
    <lineage>
        <taxon>Bacteria</taxon>
        <taxon>Bacillati</taxon>
        <taxon>Cyanobacteriota</taxon>
        <taxon>Cyanophyceae</taxon>
        <taxon>Pleurocapsales</taxon>
        <taxon>Hyellaceae</taxon>
        <taxon>Hyella</taxon>
    </lineage>
</organism>
<dbReference type="GO" id="GO:0015035">
    <property type="term" value="F:protein-disulfide reductase activity"/>
    <property type="evidence" value="ECO:0007669"/>
    <property type="project" value="InterPro"/>
</dbReference>
<dbReference type="RefSeq" id="WP_144868277.1">
    <property type="nucleotide sequence ID" value="NZ_LR213848.1"/>
</dbReference>
<dbReference type="PIRSF" id="PIRSF000077">
    <property type="entry name" value="Thioredoxin"/>
    <property type="match status" value="1"/>
</dbReference>
<gene>
    <name evidence="9" type="ORF">H1P_910008</name>
</gene>
<evidence type="ECO:0000313" key="10">
    <source>
        <dbReference type="Proteomes" id="UP000320055"/>
    </source>
</evidence>
<dbReference type="EMBL" id="CAACVJ010000700">
    <property type="protein sequence ID" value="VEP18798.1"/>
    <property type="molecule type" value="Genomic_DNA"/>
</dbReference>
<dbReference type="PANTHER" id="PTHR45663">
    <property type="entry name" value="GEO12009P1"/>
    <property type="match status" value="1"/>
</dbReference>
<dbReference type="GO" id="GO:0045454">
    <property type="term" value="P:cell redox homeostasis"/>
    <property type="evidence" value="ECO:0007669"/>
    <property type="project" value="TreeGrafter"/>
</dbReference>
<accession>A0A563W545</accession>
<name>A0A563W545_9CYAN</name>
<evidence type="ECO:0000256" key="5">
    <source>
        <dbReference type="ARBA" id="ARBA00023284"/>
    </source>
</evidence>
<sequence>MFSNVNEETFLEEVLQSSQPVLVHFWAPWCGLCRMIDPMLEQLQKSLDKPIKLVSINADDNFKLANAYRLRSLPTLLFFKDGSIQKRLDNFQGRDGVFSTIQHLIQQNQRVSG</sequence>
<dbReference type="GO" id="GO:0005829">
    <property type="term" value="C:cytosol"/>
    <property type="evidence" value="ECO:0007669"/>
    <property type="project" value="TreeGrafter"/>
</dbReference>
<dbReference type="InterPro" id="IPR005746">
    <property type="entry name" value="Thioredoxin"/>
</dbReference>
<evidence type="ECO:0000256" key="6">
    <source>
        <dbReference type="PIRNR" id="PIRNR000077"/>
    </source>
</evidence>
<evidence type="ECO:0000256" key="7">
    <source>
        <dbReference type="PIRSR" id="PIRSR000077-4"/>
    </source>
</evidence>
<dbReference type="Gene3D" id="3.40.30.10">
    <property type="entry name" value="Glutaredoxin"/>
    <property type="match status" value="1"/>
</dbReference>
<dbReference type="Proteomes" id="UP000320055">
    <property type="component" value="Unassembled WGS sequence"/>
</dbReference>
<keyword evidence="2" id="KW-0813">Transport</keyword>
<evidence type="ECO:0000313" key="9">
    <source>
        <dbReference type="EMBL" id="VEP18798.1"/>
    </source>
</evidence>
<evidence type="ECO:0000256" key="4">
    <source>
        <dbReference type="ARBA" id="ARBA00023157"/>
    </source>
</evidence>
<dbReference type="PROSITE" id="PS51352">
    <property type="entry name" value="THIOREDOXIN_2"/>
    <property type="match status" value="1"/>
</dbReference>
<keyword evidence="3" id="KW-0249">Electron transport</keyword>
<evidence type="ECO:0000259" key="8">
    <source>
        <dbReference type="PROSITE" id="PS51352"/>
    </source>
</evidence>
<comment type="similarity">
    <text evidence="1 6">Belongs to the thioredoxin family.</text>
</comment>
<dbReference type="PANTHER" id="PTHR45663:SF11">
    <property type="entry name" value="GEO12009P1"/>
    <property type="match status" value="1"/>
</dbReference>